<dbReference type="InterPro" id="IPR036652">
    <property type="entry name" value="YjeF_N_dom_sf"/>
</dbReference>
<name>A0A9D1A0S8_9ACTN</name>
<comment type="catalytic activity">
    <reaction evidence="1">
        <text>(6R)-NADHX = (6S)-NADHX</text>
        <dbReference type="Rhea" id="RHEA:32215"/>
        <dbReference type="ChEBI" id="CHEBI:64074"/>
        <dbReference type="ChEBI" id="CHEBI:64075"/>
        <dbReference type="EC" id="5.1.99.6"/>
    </reaction>
</comment>
<comment type="function">
    <text evidence="1">Catalyzes the epimerization of the S- and R-forms of NAD(P)HX, a damaged form of NAD(P)H that is a result of enzymatic or heat-dependent hydration. This is a prerequisite for the S-specific NAD(P)H-hydrate dehydratase to allow the repair of both epimers of NAD(P)HX.</text>
</comment>
<accession>A0A9D1A0S8</accession>
<feature type="binding site" evidence="1">
    <location>
        <position position="72"/>
    </location>
    <ligand>
        <name>K(+)</name>
        <dbReference type="ChEBI" id="CHEBI:29103"/>
    </ligand>
</feature>
<keyword evidence="1" id="KW-0521">NADP</keyword>
<feature type="binding site" evidence="1">
    <location>
        <position position="144"/>
    </location>
    <ligand>
        <name>K(+)</name>
        <dbReference type="ChEBI" id="CHEBI:29103"/>
    </ligand>
</feature>
<comment type="catalytic activity">
    <reaction evidence="1">
        <text>(6R)-NADPHX = (6S)-NADPHX</text>
        <dbReference type="Rhea" id="RHEA:32227"/>
        <dbReference type="ChEBI" id="CHEBI:64076"/>
        <dbReference type="ChEBI" id="CHEBI:64077"/>
        <dbReference type="EC" id="5.1.99.6"/>
    </reaction>
</comment>
<evidence type="ECO:0000313" key="3">
    <source>
        <dbReference type="EMBL" id="HIR02070.1"/>
    </source>
</evidence>
<keyword evidence="1" id="KW-0479">Metal-binding</keyword>
<dbReference type="InterPro" id="IPR004443">
    <property type="entry name" value="YjeF_N_dom"/>
</dbReference>
<dbReference type="SUPFAM" id="SSF64153">
    <property type="entry name" value="YjeF N-terminal domain-like"/>
    <property type="match status" value="1"/>
</dbReference>
<keyword evidence="1" id="KW-0547">Nucleotide-binding</keyword>
<dbReference type="Gene3D" id="3.40.50.10260">
    <property type="entry name" value="YjeF N-terminal domain"/>
    <property type="match status" value="1"/>
</dbReference>
<dbReference type="EMBL" id="DVGB01000089">
    <property type="protein sequence ID" value="HIR02070.1"/>
    <property type="molecule type" value="Genomic_DNA"/>
</dbReference>
<dbReference type="AlphaFoldDB" id="A0A9D1A0S8"/>
<comment type="similarity">
    <text evidence="1">Belongs to the NnrE/AIBP family.</text>
</comment>
<reference evidence="3" key="1">
    <citation type="submission" date="2020-10" db="EMBL/GenBank/DDBJ databases">
        <authorList>
            <person name="Gilroy R."/>
        </authorList>
    </citation>
    <scope>NUCLEOTIDE SEQUENCE</scope>
    <source>
        <strain evidence="3">ChiGjej1B1-2707</strain>
    </source>
</reference>
<dbReference type="GO" id="GO:0046872">
    <property type="term" value="F:metal ion binding"/>
    <property type="evidence" value="ECO:0007669"/>
    <property type="project" value="UniProtKB-KW"/>
</dbReference>
<evidence type="ECO:0000313" key="4">
    <source>
        <dbReference type="Proteomes" id="UP000824261"/>
    </source>
</evidence>
<feature type="domain" description="YjeF N-terminal" evidence="2">
    <location>
        <begin position="20"/>
        <end position="233"/>
    </location>
</feature>
<keyword evidence="1 3" id="KW-0413">Isomerase</keyword>
<dbReference type="Pfam" id="PF03853">
    <property type="entry name" value="YjeF_N"/>
    <property type="match status" value="1"/>
</dbReference>
<dbReference type="PROSITE" id="PS51385">
    <property type="entry name" value="YJEF_N"/>
    <property type="match status" value="1"/>
</dbReference>
<protein>
    <recommendedName>
        <fullName evidence="1">NAD(P)H-hydrate epimerase</fullName>
        <ecNumber evidence="1">5.1.99.6</ecNumber>
    </recommendedName>
    <alternativeName>
        <fullName evidence="1">NAD(P)HX epimerase</fullName>
    </alternativeName>
</protein>
<sequence length="234" mass="24074">MDSLHDFDEQADLVLDVEQVTELEKRAEQAGIPLASLMARAGAALADLVRSLAPFETEHTPRIVLLCGPGNNGGDGWVCARILAQEGYPVTVVATRSADDIKAQPARDAAIPAHKALLDAECTVLSADDERVPHVLAQADIAVDALLGTGFSGEAVTGTAGRLIALLNESPAIAVAADVPSGLSAQTGEAAFPCARANYTVTMLCAKTGIVRAAEACGRIVVAPLGVDARALMA</sequence>
<evidence type="ECO:0000256" key="1">
    <source>
        <dbReference type="HAMAP-Rule" id="MF_01966"/>
    </source>
</evidence>
<keyword evidence="1" id="KW-0520">NAD</keyword>
<reference evidence="3" key="2">
    <citation type="journal article" date="2021" name="PeerJ">
        <title>Extensive microbial diversity within the chicken gut microbiome revealed by metagenomics and culture.</title>
        <authorList>
            <person name="Gilroy R."/>
            <person name="Ravi A."/>
            <person name="Getino M."/>
            <person name="Pursley I."/>
            <person name="Horton D.L."/>
            <person name="Alikhan N.F."/>
            <person name="Baker D."/>
            <person name="Gharbi K."/>
            <person name="Hall N."/>
            <person name="Watson M."/>
            <person name="Adriaenssens E.M."/>
            <person name="Foster-Nyarko E."/>
            <person name="Jarju S."/>
            <person name="Secka A."/>
            <person name="Antonio M."/>
            <person name="Oren A."/>
            <person name="Chaudhuri R.R."/>
            <person name="La Ragione R."/>
            <person name="Hildebrand F."/>
            <person name="Pallen M.J."/>
        </authorList>
    </citation>
    <scope>NUCLEOTIDE SEQUENCE</scope>
    <source>
        <strain evidence="3">ChiGjej1B1-2707</strain>
    </source>
</reference>
<feature type="binding site" evidence="1">
    <location>
        <begin position="71"/>
        <end position="75"/>
    </location>
    <ligand>
        <name>(6S)-NADPHX</name>
        <dbReference type="ChEBI" id="CHEBI:64076"/>
    </ligand>
</feature>
<feature type="binding site" evidence="1">
    <location>
        <position position="178"/>
    </location>
    <ligand>
        <name>(6S)-NADPHX</name>
        <dbReference type="ChEBI" id="CHEBI:64076"/>
    </ligand>
</feature>
<feature type="binding site" evidence="1">
    <location>
        <begin position="148"/>
        <end position="154"/>
    </location>
    <ligand>
        <name>(6S)-NADPHX</name>
        <dbReference type="ChEBI" id="CHEBI:64076"/>
    </ligand>
</feature>
<proteinExistence type="inferred from homology"/>
<dbReference type="GO" id="GO:0000166">
    <property type="term" value="F:nucleotide binding"/>
    <property type="evidence" value="ECO:0007669"/>
    <property type="project" value="UniProtKB-KW"/>
</dbReference>
<comment type="caution">
    <text evidence="3">The sequence shown here is derived from an EMBL/GenBank/DDBJ whole genome shotgun (WGS) entry which is preliminary data.</text>
</comment>
<feature type="binding site" evidence="1">
    <location>
        <position position="181"/>
    </location>
    <ligand>
        <name>K(+)</name>
        <dbReference type="ChEBI" id="CHEBI:29103"/>
    </ligand>
</feature>
<evidence type="ECO:0000259" key="2">
    <source>
        <dbReference type="PROSITE" id="PS51385"/>
    </source>
</evidence>
<gene>
    <name evidence="1" type="primary">nnrE</name>
    <name evidence="3" type="ORF">IAA69_07420</name>
</gene>
<comment type="cofactor">
    <cofactor evidence="1">
        <name>K(+)</name>
        <dbReference type="ChEBI" id="CHEBI:29103"/>
    </cofactor>
    <text evidence="1">Binds 1 potassium ion per subunit.</text>
</comment>
<keyword evidence="1" id="KW-0630">Potassium</keyword>
<dbReference type="GO" id="GO:0052856">
    <property type="term" value="F:NAD(P)HX epimerase activity"/>
    <property type="evidence" value="ECO:0007669"/>
    <property type="project" value="UniProtKB-UniRule"/>
</dbReference>
<dbReference type="Proteomes" id="UP000824261">
    <property type="component" value="Unassembled WGS sequence"/>
</dbReference>
<dbReference type="NCBIfam" id="TIGR00197">
    <property type="entry name" value="yjeF_nterm"/>
    <property type="match status" value="1"/>
</dbReference>
<dbReference type="HAMAP" id="MF_01966">
    <property type="entry name" value="NADHX_epimerase"/>
    <property type="match status" value="1"/>
</dbReference>
<dbReference type="EC" id="5.1.99.6" evidence="1"/>
<organism evidence="3 4">
    <name type="scientific">Candidatus Aveggerthella stercoripullorum</name>
    <dbReference type="NCBI Taxonomy" id="2840688"/>
    <lineage>
        <taxon>Bacteria</taxon>
        <taxon>Bacillati</taxon>
        <taxon>Actinomycetota</taxon>
        <taxon>Coriobacteriia</taxon>
        <taxon>Eggerthellales</taxon>
        <taxon>Eggerthellaceae</taxon>
        <taxon>Eggerthellaceae incertae sedis</taxon>
        <taxon>Candidatus Aveggerthella</taxon>
    </lineage>
</organism>
<comment type="caution">
    <text evidence="1">Lacks conserved residue(s) required for the propagation of feature annotation.</text>
</comment>